<dbReference type="GO" id="GO:0016020">
    <property type="term" value="C:membrane"/>
    <property type="evidence" value="ECO:0007669"/>
    <property type="project" value="TreeGrafter"/>
</dbReference>
<dbReference type="EMBL" id="CAID01000010">
    <property type="protein sequence ID" value="CEF99388.1"/>
    <property type="molecule type" value="Genomic_DNA"/>
</dbReference>
<dbReference type="PROSITE" id="PS50255">
    <property type="entry name" value="CYTOCHROME_B5_2"/>
    <property type="match status" value="1"/>
</dbReference>
<dbReference type="Pfam" id="PF00173">
    <property type="entry name" value="Cyt-b5"/>
    <property type="match status" value="1"/>
</dbReference>
<dbReference type="PANTHER" id="PTHR19353:SF19">
    <property type="entry name" value="DELTA(5) FATTY ACID DESATURASE C-RELATED"/>
    <property type="match status" value="1"/>
</dbReference>
<evidence type="ECO:0000259" key="2">
    <source>
        <dbReference type="PROSITE" id="PS50255"/>
    </source>
</evidence>
<dbReference type="SUPFAM" id="SSF55856">
    <property type="entry name" value="Cytochrome b5-like heme/steroid binding domain"/>
    <property type="match status" value="1"/>
</dbReference>
<evidence type="ECO:0000313" key="3">
    <source>
        <dbReference type="EMBL" id="CEF99388.1"/>
    </source>
</evidence>
<organism evidence="3 4">
    <name type="scientific">Ostreococcus tauri</name>
    <name type="common">Marine green alga</name>
    <dbReference type="NCBI Taxonomy" id="70448"/>
    <lineage>
        <taxon>Eukaryota</taxon>
        <taxon>Viridiplantae</taxon>
        <taxon>Chlorophyta</taxon>
        <taxon>Mamiellophyceae</taxon>
        <taxon>Mamiellales</taxon>
        <taxon>Bathycoccaceae</taxon>
        <taxon>Ostreococcus</taxon>
    </lineage>
</organism>
<reference evidence="4" key="1">
    <citation type="journal article" date="2006" name="Proc. Natl. Acad. Sci. U.S.A.">
        <title>Genome analysis of the smallest free-living eukaryote Ostreococcus tauri unveils many unique features.</title>
        <authorList>
            <person name="Derelle E."/>
            <person name="Ferraz C."/>
            <person name="Rombauts S."/>
            <person name="Rouze P."/>
            <person name="Worden A.Z."/>
            <person name="Robbens S."/>
            <person name="Partensky F."/>
            <person name="Degroeve S."/>
            <person name="Echeynie S."/>
            <person name="Cooke R."/>
            <person name="Saeys Y."/>
            <person name="Wuyts J."/>
            <person name="Jabbari K."/>
            <person name="Bowler C."/>
            <person name="Panaud O."/>
            <person name="Piegu B."/>
            <person name="Ball S.G."/>
            <person name="Ral J.-P."/>
            <person name="Bouget F.-Y."/>
            <person name="Piganeau G."/>
            <person name="De Baets B."/>
            <person name="Picard A."/>
            <person name="Delseny M."/>
            <person name="Demaille J."/>
            <person name="Van de Peer Y."/>
            <person name="Moreau H."/>
        </authorList>
    </citation>
    <scope>NUCLEOTIDE SEQUENCE [LARGE SCALE GENOMIC DNA]</scope>
    <source>
        <strain evidence="4">OTTH 0595 / CCAP 157/2 / RCC745</strain>
    </source>
</reference>
<dbReference type="Gene3D" id="3.10.120.10">
    <property type="entry name" value="Cytochrome b5-like heme/steroid binding domain"/>
    <property type="match status" value="1"/>
</dbReference>
<evidence type="ECO:0000256" key="1">
    <source>
        <dbReference type="ARBA" id="ARBA00023002"/>
    </source>
</evidence>
<dbReference type="Proteomes" id="UP000009170">
    <property type="component" value="Unassembled WGS sequence"/>
</dbReference>
<dbReference type="InterPro" id="IPR001199">
    <property type="entry name" value="Cyt_B5-like_heme/steroid-bd"/>
</dbReference>
<keyword evidence="1" id="KW-0560">Oxidoreductase</keyword>
<evidence type="ECO:0000313" key="4">
    <source>
        <dbReference type="Proteomes" id="UP000009170"/>
    </source>
</evidence>
<proteinExistence type="predicted"/>
<name>A0A090N477_OSTTA</name>
<sequence>MADADADAVHDAAPERRLTRIRGVVYDVTDFATKHPGGSQLLSLCVGRDATILVESHHLRPEVVERWLKTLPTVEGASEMFGPEETFPRPLDSALYRKIQRRVRDEVVEPLRKTRGRTPHGRGGCAVDAFCVLAFYIAAMVASTRGLFDASIEESVNDERLSRVPSPSYSAMKDEVTKLLKFETNSDVSTRDILVPDGVPAVNMRHSDHEKSVVIDSKTLPAFHEPITVRVPGNEYDLIEIINSHEQLVRERKCSDASIEVASYASRTPLPATLLANTRQTLTGLINAVRDNCSVVSISLNVKSGDAKTLTRVGGDCYVVSICARNWEDAVRGSKLAVQYMKDLESKSS</sequence>
<dbReference type="GO" id="GO:0006631">
    <property type="term" value="P:fatty acid metabolic process"/>
    <property type="evidence" value="ECO:0007669"/>
    <property type="project" value="UniProtKB-ARBA"/>
</dbReference>
<dbReference type="RefSeq" id="XP_022839811.1">
    <property type="nucleotide sequence ID" value="XM_022983178.1"/>
</dbReference>
<keyword evidence="4" id="KW-1185">Reference proteome</keyword>
<dbReference type="PANTHER" id="PTHR19353">
    <property type="entry name" value="FATTY ACID DESATURASE 2"/>
    <property type="match status" value="1"/>
</dbReference>
<dbReference type="KEGG" id="ota:OT_ostta10g02120"/>
<dbReference type="InterPro" id="IPR036400">
    <property type="entry name" value="Cyt_B5-like_heme/steroid_sf"/>
</dbReference>
<dbReference type="AlphaFoldDB" id="A0A090N477"/>
<dbReference type="SMART" id="SM01117">
    <property type="entry name" value="Cyt-b5"/>
    <property type="match status" value="1"/>
</dbReference>
<dbReference type="InParanoid" id="A0A090N477"/>
<reference evidence="3 4" key="2">
    <citation type="journal article" date="2014" name="BMC Genomics">
        <title>An improved genome of the model marine alga Ostreococcus tauri unfolds by assessing Illumina de novo assemblies.</title>
        <authorList>
            <person name="Blanc-Mathieu R."/>
            <person name="Verhelst B."/>
            <person name="Derelle E."/>
            <person name="Rombauts S."/>
            <person name="Bouget F.Y."/>
            <person name="Carre I."/>
            <person name="Chateau A."/>
            <person name="Eyre-Walker A."/>
            <person name="Grimsley N."/>
            <person name="Moreau H."/>
            <person name="Piegu B."/>
            <person name="Rivals E."/>
            <person name="Schackwitz W."/>
            <person name="Van de Peer Y."/>
            <person name="Piganeau G."/>
        </authorList>
    </citation>
    <scope>NUCLEOTIDE SEQUENCE [LARGE SCALE GENOMIC DNA]</scope>
    <source>
        <strain evidence="4">OTTH 0595 / CCAP 157/2 / RCC745</strain>
    </source>
</reference>
<dbReference type="OrthoDB" id="1885580at2759"/>
<dbReference type="InterPro" id="IPR012171">
    <property type="entry name" value="Fatty_acid_desaturase"/>
</dbReference>
<dbReference type="GO" id="GO:0016717">
    <property type="term" value="F:oxidoreductase activity, acting on paired donors, with oxidation of a pair of donors resulting in the reduction of molecular oxygen to two molecules of water"/>
    <property type="evidence" value="ECO:0007669"/>
    <property type="project" value="TreeGrafter"/>
</dbReference>
<accession>A0A090N477</accession>
<feature type="domain" description="Cytochrome b5 heme-binding" evidence="2">
    <location>
        <begin position="10"/>
        <end position="58"/>
    </location>
</feature>
<dbReference type="GeneID" id="9832187"/>
<gene>
    <name evidence="3" type="ORF">OT_ostta10g02120</name>
</gene>
<comment type="caution">
    <text evidence="3">The sequence shown here is derived from an EMBL/GenBank/DDBJ whole genome shotgun (WGS) entry which is preliminary data.</text>
</comment>
<dbReference type="GO" id="GO:0008610">
    <property type="term" value="P:lipid biosynthetic process"/>
    <property type="evidence" value="ECO:0007669"/>
    <property type="project" value="UniProtKB-ARBA"/>
</dbReference>
<protein>
    <submittedName>
        <fullName evidence="3">Cytochrome b5-like heme/steroid binding domain</fullName>
    </submittedName>
</protein>